<dbReference type="RefSeq" id="WP_379840280.1">
    <property type="nucleotide sequence ID" value="NZ_JBHRYQ010000002.1"/>
</dbReference>
<accession>A0ABV7Z164</accession>
<comment type="caution">
    <text evidence="1">The sequence shown here is derived from an EMBL/GenBank/DDBJ whole genome shotgun (WGS) entry which is preliminary data.</text>
</comment>
<dbReference type="Proteomes" id="UP001595616">
    <property type="component" value="Unassembled WGS sequence"/>
</dbReference>
<dbReference type="EMBL" id="JBHRYQ010000002">
    <property type="protein sequence ID" value="MFC3813294.1"/>
    <property type="molecule type" value="Genomic_DNA"/>
</dbReference>
<protein>
    <recommendedName>
        <fullName evidence="3">Pathogenesis-related transcriptional factor and ERF protein</fullName>
    </recommendedName>
</protein>
<evidence type="ECO:0008006" key="3">
    <source>
        <dbReference type="Google" id="ProtNLM"/>
    </source>
</evidence>
<dbReference type="SUPFAM" id="SSF54171">
    <property type="entry name" value="DNA-binding domain"/>
    <property type="match status" value="1"/>
</dbReference>
<proteinExistence type="predicted"/>
<keyword evidence="2" id="KW-1185">Reference proteome</keyword>
<reference evidence="2" key="1">
    <citation type="journal article" date="2019" name="Int. J. Syst. Evol. Microbiol.">
        <title>The Global Catalogue of Microorganisms (GCM) 10K type strain sequencing project: providing services to taxonomists for standard genome sequencing and annotation.</title>
        <authorList>
            <consortium name="The Broad Institute Genomics Platform"/>
            <consortium name="The Broad Institute Genome Sequencing Center for Infectious Disease"/>
            <person name="Wu L."/>
            <person name="Ma J."/>
        </authorList>
    </citation>
    <scope>NUCLEOTIDE SEQUENCE [LARGE SCALE GENOMIC DNA]</scope>
    <source>
        <strain evidence="2">CECT 7956</strain>
    </source>
</reference>
<dbReference type="Gene3D" id="3.90.75.20">
    <property type="match status" value="1"/>
</dbReference>
<dbReference type="Gene3D" id="3.30.730.10">
    <property type="entry name" value="AP2/ERF domain"/>
    <property type="match status" value="1"/>
</dbReference>
<dbReference type="InterPro" id="IPR036955">
    <property type="entry name" value="AP2/ERF_dom_sf"/>
</dbReference>
<evidence type="ECO:0000313" key="1">
    <source>
        <dbReference type="EMBL" id="MFC3813294.1"/>
    </source>
</evidence>
<evidence type="ECO:0000313" key="2">
    <source>
        <dbReference type="Proteomes" id="UP001595616"/>
    </source>
</evidence>
<organism evidence="1 2">
    <name type="scientific">Lacihabitans lacunae</name>
    <dbReference type="NCBI Taxonomy" id="1028214"/>
    <lineage>
        <taxon>Bacteria</taxon>
        <taxon>Pseudomonadati</taxon>
        <taxon>Bacteroidota</taxon>
        <taxon>Cytophagia</taxon>
        <taxon>Cytophagales</taxon>
        <taxon>Leadbetterellaceae</taxon>
        <taxon>Lacihabitans</taxon>
    </lineage>
</organism>
<name>A0ABV7Z164_9BACT</name>
<sequence length="160" mass="19064">MKTILLRDGFEAYVDDEDYHAICTIDWLLMKHKRNGVTFYYAYRNFLDSKNKSVRYYLHHLILRKPKSDEAFWFKDGNRLNCQKENLEIISRSKKNHNNFRKNIGHNAPYRGVQIYYVAKIRVNYKLITIGCFENERDAAKAYNKKALELFGKNASLNKL</sequence>
<dbReference type="InterPro" id="IPR016177">
    <property type="entry name" value="DNA-bd_dom_sf"/>
</dbReference>
<gene>
    <name evidence="1" type="ORF">ACFOOI_21695</name>
</gene>